<reference evidence="10 11" key="1">
    <citation type="submission" date="2016-02" db="EMBL/GenBank/DDBJ databases">
        <title>Comparison of Clostridium stercorarium subspecies using comparative genomics and transcriptomics.</title>
        <authorList>
            <person name="Schellenberg J."/>
            <person name="Thallinger G."/>
            <person name="Levin D.B."/>
            <person name="Zhang X."/>
            <person name="Alvare G."/>
            <person name="Fristensky B."/>
            <person name="Sparling R."/>
        </authorList>
    </citation>
    <scope>NUCLEOTIDE SEQUENCE [LARGE SCALE GENOMIC DNA]</scope>
    <source>
        <strain evidence="10 11">DSM 9219</strain>
    </source>
</reference>
<dbReference type="Pfam" id="PF08323">
    <property type="entry name" value="Glyco_transf_5"/>
    <property type="match status" value="1"/>
</dbReference>
<comment type="catalytic activity">
    <reaction evidence="1 7">
        <text>[(1-&gt;4)-alpha-D-glucosyl](n) + ADP-alpha-D-glucose = [(1-&gt;4)-alpha-D-glucosyl](n+1) + ADP + H(+)</text>
        <dbReference type="Rhea" id="RHEA:18189"/>
        <dbReference type="Rhea" id="RHEA-COMP:9584"/>
        <dbReference type="Rhea" id="RHEA-COMP:9587"/>
        <dbReference type="ChEBI" id="CHEBI:15378"/>
        <dbReference type="ChEBI" id="CHEBI:15444"/>
        <dbReference type="ChEBI" id="CHEBI:57498"/>
        <dbReference type="ChEBI" id="CHEBI:456216"/>
        <dbReference type="EC" id="2.4.1.21"/>
    </reaction>
</comment>
<accession>A0A1B1YIL3</accession>
<evidence type="ECO:0000256" key="6">
    <source>
        <dbReference type="ARBA" id="ARBA00023056"/>
    </source>
</evidence>
<comment type="function">
    <text evidence="2 7">Synthesizes alpha-1,4-glucan chains using ADP-glucose.</text>
</comment>
<dbReference type="SUPFAM" id="SSF53756">
    <property type="entry name" value="UDP-Glycosyltransferase/glycogen phosphorylase"/>
    <property type="match status" value="1"/>
</dbReference>
<keyword evidence="4 7" id="KW-0328">Glycosyltransferase</keyword>
<proteinExistence type="inferred from homology"/>
<dbReference type="Pfam" id="PF00534">
    <property type="entry name" value="Glycos_transf_1"/>
    <property type="match status" value="1"/>
</dbReference>
<keyword evidence="6 7" id="KW-0320">Glycogen biosynthesis</keyword>
<dbReference type="InterPro" id="IPR013534">
    <property type="entry name" value="Starch_synth_cat_dom"/>
</dbReference>
<dbReference type="PANTHER" id="PTHR45825:SF11">
    <property type="entry name" value="ALPHA AMYLASE DOMAIN-CONTAINING PROTEIN"/>
    <property type="match status" value="1"/>
</dbReference>
<dbReference type="RefSeq" id="WP_065820571.1">
    <property type="nucleotide sequence ID" value="NZ_CP014673.1"/>
</dbReference>
<dbReference type="CDD" id="cd03791">
    <property type="entry name" value="GT5_Glycogen_synthase_DULL1-like"/>
    <property type="match status" value="1"/>
</dbReference>
<feature type="domain" description="Starch synthase catalytic" evidence="9">
    <location>
        <begin position="2"/>
        <end position="240"/>
    </location>
</feature>
<dbReference type="Proteomes" id="UP000092931">
    <property type="component" value="Chromosome"/>
</dbReference>
<evidence type="ECO:0000259" key="9">
    <source>
        <dbReference type="Pfam" id="PF08323"/>
    </source>
</evidence>
<dbReference type="GO" id="GO:0004373">
    <property type="term" value="F:alpha-1,4-glucan glucosyltransferase (UDP-glucose donor) activity"/>
    <property type="evidence" value="ECO:0007669"/>
    <property type="project" value="InterPro"/>
</dbReference>
<evidence type="ECO:0000256" key="5">
    <source>
        <dbReference type="ARBA" id="ARBA00022679"/>
    </source>
</evidence>
<dbReference type="UniPathway" id="UPA00164"/>
<evidence type="ECO:0000256" key="1">
    <source>
        <dbReference type="ARBA" id="ARBA00001478"/>
    </source>
</evidence>
<evidence type="ECO:0000313" key="11">
    <source>
        <dbReference type="Proteomes" id="UP000092931"/>
    </source>
</evidence>
<dbReference type="EC" id="2.4.1.21" evidence="7"/>
<dbReference type="GO" id="GO:0005978">
    <property type="term" value="P:glycogen biosynthetic process"/>
    <property type="evidence" value="ECO:0007669"/>
    <property type="project" value="UniProtKB-UniRule"/>
</dbReference>
<evidence type="ECO:0000259" key="8">
    <source>
        <dbReference type="Pfam" id="PF00534"/>
    </source>
</evidence>
<protein>
    <recommendedName>
        <fullName evidence="7">Glycogen synthase</fullName>
        <ecNumber evidence="7">2.4.1.21</ecNumber>
    </recommendedName>
    <alternativeName>
        <fullName evidence="7">Starch [bacterial glycogen] synthase</fullName>
    </alternativeName>
</protein>
<feature type="domain" description="Glycosyl transferase family 1" evidence="8">
    <location>
        <begin position="294"/>
        <end position="449"/>
    </location>
</feature>
<evidence type="ECO:0000313" key="10">
    <source>
        <dbReference type="EMBL" id="ANX00601.1"/>
    </source>
</evidence>
<keyword evidence="5 7" id="KW-0808">Transferase</keyword>
<dbReference type="HAMAP" id="MF_00484">
    <property type="entry name" value="Glycogen_synth"/>
    <property type="match status" value="1"/>
</dbReference>
<name>A0A1B1YIL3_THEST</name>
<gene>
    <name evidence="7" type="primary">glgA</name>
    <name evidence="10" type="ORF">CSTERLE_02835</name>
</gene>
<comment type="pathway">
    <text evidence="7">Glycan biosynthesis; glycogen biosynthesis.</text>
</comment>
<dbReference type="GO" id="GO:0009011">
    <property type="term" value="F:alpha-1,4-glucan glucosyltransferase (ADP-glucose donor) activity"/>
    <property type="evidence" value="ECO:0007669"/>
    <property type="project" value="UniProtKB-UniRule"/>
</dbReference>
<feature type="binding site" evidence="7">
    <location>
        <position position="15"/>
    </location>
    <ligand>
        <name>ADP-alpha-D-glucose</name>
        <dbReference type="ChEBI" id="CHEBI:57498"/>
    </ligand>
</feature>
<dbReference type="EMBL" id="CP014673">
    <property type="protein sequence ID" value="ANX00601.1"/>
    <property type="molecule type" value="Genomic_DNA"/>
</dbReference>
<evidence type="ECO:0000256" key="2">
    <source>
        <dbReference type="ARBA" id="ARBA00002764"/>
    </source>
</evidence>
<dbReference type="NCBIfam" id="NF001898">
    <property type="entry name" value="PRK00654.1-1"/>
    <property type="match status" value="1"/>
</dbReference>
<organism evidence="10 11">
    <name type="scientific">Thermoclostridium stercorarium subsp. leptospartum DSM 9219</name>
    <dbReference type="NCBI Taxonomy" id="1346611"/>
    <lineage>
        <taxon>Bacteria</taxon>
        <taxon>Bacillati</taxon>
        <taxon>Bacillota</taxon>
        <taxon>Clostridia</taxon>
        <taxon>Eubacteriales</taxon>
        <taxon>Oscillospiraceae</taxon>
        <taxon>Thermoclostridium</taxon>
    </lineage>
</organism>
<dbReference type="InterPro" id="IPR011835">
    <property type="entry name" value="GS/SS"/>
</dbReference>
<evidence type="ECO:0000256" key="3">
    <source>
        <dbReference type="ARBA" id="ARBA00010281"/>
    </source>
</evidence>
<dbReference type="PANTHER" id="PTHR45825">
    <property type="entry name" value="GRANULE-BOUND STARCH SYNTHASE 1, CHLOROPLASTIC/AMYLOPLASTIC"/>
    <property type="match status" value="1"/>
</dbReference>
<dbReference type="AlphaFoldDB" id="A0A1B1YIL3"/>
<dbReference type="InterPro" id="IPR001296">
    <property type="entry name" value="Glyco_trans_1"/>
</dbReference>
<dbReference type="NCBIfam" id="TIGR02095">
    <property type="entry name" value="glgA"/>
    <property type="match status" value="1"/>
</dbReference>
<evidence type="ECO:0000256" key="4">
    <source>
        <dbReference type="ARBA" id="ARBA00022676"/>
    </source>
</evidence>
<sequence length="484" mass="56288">MKVWFAVSEAAPFAKTGGLADVAGSLPKALRKLGIDVRVVIPKYSQIPEEYLKKMNFIGYTYVDLTWRREYCGIFSLEHENVPFYFLDNERYFKRDWYYGQPDDGERFTFFCKAVLEVLPVIDFKPYIIHLNDWQTGLVSLLLDAHYRYYRNNGFYQFMHTVMTIHNLKYQGIFPKTMMDEIIGLDWRYFHPDGIEFYDNINFLKAGIAYSTKVTTVSKTYAEEIKTDFYGENLSGILQKRSADVLGILNGIDYEENNPSTDTRIYVPYSLNNIEKKRENKILLQKETCLCVNPETPLIGIVSRLVAQKGMDLIDRMIAELLEMDLQLIVLGTGERKYEDMFLWAQGAFSGKMSANIRYDPVLAQKIYAGCDMFLMPSLFEPCGLGQIFSMRYGTVPIVRETGGLKDTVIPYNEYTNEGTGFTFANYNAHEMKDAVIRAIRVYKDKDKWTALMKRCMQQDFSWERSAREYVNLYDRICRITVTK</sequence>
<dbReference type="Gene3D" id="3.40.50.2000">
    <property type="entry name" value="Glycogen Phosphorylase B"/>
    <property type="match status" value="2"/>
</dbReference>
<evidence type="ECO:0000256" key="7">
    <source>
        <dbReference type="HAMAP-Rule" id="MF_00484"/>
    </source>
</evidence>
<comment type="similarity">
    <text evidence="3 7">Belongs to the glycosyltransferase 1 family. Bacterial/plant glycogen synthase subfamily.</text>
</comment>